<accession>A0A0G2TRG2</accession>
<organism evidence="2 3">
    <name type="scientific">Human cytomegalovirus</name>
    <name type="common">HHV-5</name>
    <name type="synonym">Human herpesvirus 5</name>
    <dbReference type="NCBI Taxonomy" id="10359"/>
    <lineage>
        <taxon>Viruses</taxon>
        <taxon>Duplodnaviria</taxon>
        <taxon>Heunggongvirae</taxon>
        <taxon>Peploviricota</taxon>
        <taxon>Herviviricetes</taxon>
        <taxon>Herpesvirales</taxon>
        <taxon>Orthoherpesviridae</taxon>
        <taxon>Betaherpesvirinae</taxon>
        <taxon>Cytomegalovirus</taxon>
        <taxon>Cytomegalovirus humanbeta5</taxon>
    </lineage>
</organism>
<organismHost>
    <name type="scientific">Homo sapiens</name>
    <name type="common">Human</name>
    <dbReference type="NCBI Taxonomy" id="9606"/>
</organismHost>
<protein>
    <submittedName>
        <fullName evidence="2">Membrane glycoprotein UL9</fullName>
    </submittedName>
</protein>
<evidence type="ECO:0000313" key="3">
    <source>
        <dbReference type="Proteomes" id="UP000153206"/>
    </source>
</evidence>
<reference evidence="2 3" key="1">
    <citation type="journal article" date="2015" name="J. Virol.">
        <title>High-throughput analysis of human cytomegalovirus genome diversity highlights the widespread occurrence of gene-disrupting mutations and pervasive recombination.</title>
        <authorList>
            <person name="Sijmons S."/>
            <person name="Thys K."/>
            <person name="Mbong Ngwese M."/>
            <person name="Van Damme E."/>
            <person name="Dvorak J."/>
            <person name="Van Loock M."/>
            <person name="Li G."/>
            <person name="Tachezy R."/>
            <person name="Busson L."/>
            <person name="Aerssens J."/>
            <person name="Van Ranst M."/>
            <person name="Maes P."/>
        </authorList>
    </citation>
    <scope>NUCLEOTIDE SEQUENCE [LARGE SCALE GENOMIC DNA]</scope>
    <source>
        <strain evidence="2">BE/46/2011</strain>
    </source>
</reference>
<evidence type="ECO:0000256" key="1">
    <source>
        <dbReference type="SAM" id="Phobius"/>
    </source>
</evidence>
<keyword evidence="1" id="KW-1133">Transmembrane helix</keyword>
<proteinExistence type="predicted"/>
<keyword evidence="1" id="KW-0812">Transmembrane</keyword>
<sequence length="231" mass="26710">MMFRYALLLRWITIILYTRKSNYWNYISTPCTSIVGYSGQNISLSPVNKLSVKDDAFQWYIDKPRVTNALCIYQNNECSVQPNENAPNIKWQCVQNHTLILINLTTTYSRNYYFNSFETLGVTIAKYNTLCYNVSVHSAYQTHCCTTTLSMYSPTPVHRSYTLTSTNFTHVAVHYTAGNVEAQHDTATPHTMWIIPLVIVITIIVLICFKFPQKAWNKFTQYRYNSMLAAT</sequence>
<dbReference type="Proteomes" id="UP000153206">
    <property type="component" value="Segment"/>
</dbReference>
<evidence type="ECO:0000313" key="2">
    <source>
        <dbReference type="EMBL" id="AKI15763.1"/>
    </source>
</evidence>
<dbReference type="EMBL" id="KP745682">
    <property type="protein sequence ID" value="AKI15763.1"/>
    <property type="molecule type" value="Genomic_DNA"/>
</dbReference>
<keyword evidence="1" id="KW-0472">Membrane</keyword>
<feature type="transmembrane region" description="Helical" evidence="1">
    <location>
        <begin position="191"/>
        <end position="209"/>
    </location>
</feature>
<gene>
    <name evidence="2" type="primary">UL9</name>
</gene>
<name>A0A0G2TRG2_HCMV</name>